<comment type="caution">
    <text evidence="4">The sequence shown here is derived from an EMBL/GenBank/DDBJ whole genome shotgun (WGS) entry which is preliminary data.</text>
</comment>
<protein>
    <recommendedName>
        <fullName evidence="6">Resolvase</fullName>
    </recommendedName>
</protein>
<dbReference type="InterPro" id="IPR011109">
    <property type="entry name" value="DNA_bind_recombinase_dom"/>
</dbReference>
<organism evidence="4 5">
    <name type="scientific">Niastella populi</name>
    <dbReference type="NCBI Taxonomy" id="550983"/>
    <lineage>
        <taxon>Bacteria</taxon>
        <taxon>Pseudomonadati</taxon>
        <taxon>Bacteroidota</taxon>
        <taxon>Chitinophagia</taxon>
        <taxon>Chitinophagales</taxon>
        <taxon>Chitinophagaceae</taxon>
        <taxon>Niastella</taxon>
    </lineage>
</organism>
<evidence type="ECO:0000256" key="1">
    <source>
        <dbReference type="SAM" id="Coils"/>
    </source>
</evidence>
<name>A0A1V9EH92_9BACT</name>
<dbReference type="AlphaFoldDB" id="A0A1V9EH92"/>
<dbReference type="GO" id="GO:0003677">
    <property type="term" value="F:DNA binding"/>
    <property type="evidence" value="ECO:0007669"/>
    <property type="project" value="InterPro"/>
</dbReference>
<dbReference type="OrthoDB" id="9815006at2"/>
<dbReference type="InterPro" id="IPR050639">
    <property type="entry name" value="SSR_resolvase"/>
</dbReference>
<dbReference type="SMART" id="SM00857">
    <property type="entry name" value="Resolvase"/>
    <property type="match status" value="1"/>
</dbReference>
<reference evidence="5" key="1">
    <citation type="submission" date="2016-04" db="EMBL/GenBank/DDBJ databases">
        <authorList>
            <person name="Chen L."/>
            <person name="Zhuang W."/>
            <person name="Wang G."/>
        </authorList>
    </citation>
    <scope>NUCLEOTIDE SEQUENCE [LARGE SCALE GENOMIC DNA]</scope>
    <source>
        <strain evidence="5">208</strain>
    </source>
</reference>
<keyword evidence="5" id="KW-1185">Reference proteome</keyword>
<evidence type="ECO:0000259" key="2">
    <source>
        <dbReference type="PROSITE" id="PS51736"/>
    </source>
</evidence>
<dbReference type="STRING" id="550983.A4R26_32315"/>
<evidence type="ECO:0008006" key="6">
    <source>
        <dbReference type="Google" id="ProtNLM"/>
    </source>
</evidence>
<evidence type="ECO:0000259" key="3">
    <source>
        <dbReference type="PROSITE" id="PS51737"/>
    </source>
</evidence>
<dbReference type="EMBL" id="LWBP01000255">
    <property type="protein sequence ID" value="OQP45421.1"/>
    <property type="molecule type" value="Genomic_DNA"/>
</dbReference>
<feature type="domain" description="Resolvase/invertase-type recombinase catalytic" evidence="2">
    <location>
        <begin position="1"/>
        <end position="109"/>
    </location>
</feature>
<dbReference type="GO" id="GO:0000150">
    <property type="term" value="F:DNA strand exchange activity"/>
    <property type="evidence" value="ECO:0007669"/>
    <property type="project" value="InterPro"/>
</dbReference>
<dbReference type="PANTHER" id="PTHR30461">
    <property type="entry name" value="DNA-INVERTASE FROM LAMBDOID PROPHAGE"/>
    <property type="match status" value="1"/>
</dbReference>
<feature type="domain" description="Recombinase" evidence="3">
    <location>
        <begin position="116"/>
        <end position="225"/>
    </location>
</feature>
<dbReference type="Gene3D" id="3.40.50.1390">
    <property type="entry name" value="Resolvase, N-terminal catalytic domain"/>
    <property type="match status" value="1"/>
</dbReference>
<keyword evidence="1" id="KW-0175">Coiled coil</keyword>
<sequence>MYSEDHSAKSFERPAFIQLLAFLKKSKGRVDLLLFLKWDRFSRNAGDAYGMINQLNRLGVEPQAIEQPLDLTIPENKIMLAFYLAAPEVENDRRSLNTIAGMRRAIKEGRHCTLAPKGYRNARNEQNRPIIIPGKDASHIQFAFEKMATGLHPVQEVLRLVNKRGFNCSKNQLWRILRNPFYYGKILLPAYKDEEEASIQGQHEPLVSELLFNEVQDVLDGRKKNHPSRQRQKEELPLRGFLLCGICGKQITGSGSKGNGGVYFYYHCRCGCKERFKAEEANWIFEKGLHEFSAEETVIDLYMKILEDRTRLSVPDKQKALQELQQEIDKNMARLKEAQQMRLDKEMDMEEYRNVKKTYEPIIKTLTDQQKDLSQSSMEVSKYILPCTDLLKNLPGYYANATLQGKRLIIGSIFSGKLIFEKNYYRTTGVDPVFEEICSTSAGFGGNKNGTFRLNFEKSHEVPRTGFEPVS</sequence>
<proteinExistence type="predicted"/>
<dbReference type="PANTHER" id="PTHR30461:SF23">
    <property type="entry name" value="DNA RECOMBINASE-RELATED"/>
    <property type="match status" value="1"/>
</dbReference>
<accession>A0A1V9EH92</accession>
<feature type="non-terminal residue" evidence="4">
    <location>
        <position position="471"/>
    </location>
</feature>
<evidence type="ECO:0000313" key="4">
    <source>
        <dbReference type="EMBL" id="OQP45421.1"/>
    </source>
</evidence>
<dbReference type="PROSITE" id="PS51736">
    <property type="entry name" value="RECOMBINASES_3"/>
    <property type="match status" value="1"/>
</dbReference>
<dbReference type="Pfam" id="PF07508">
    <property type="entry name" value="Recombinase"/>
    <property type="match status" value="1"/>
</dbReference>
<dbReference type="SUPFAM" id="SSF53041">
    <property type="entry name" value="Resolvase-like"/>
    <property type="match status" value="1"/>
</dbReference>
<dbReference type="Gene3D" id="3.90.1750.20">
    <property type="entry name" value="Putative Large Serine Recombinase, Chain B, Domain 2"/>
    <property type="match status" value="1"/>
</dbReference>
<dbReference type="InterPro" id="IPR036162">
    <property type="entry name" value="Resolvase-like_N_sf"/>
</dbReference>
<feature type="coiled-coil region" evidence="1">
    <location>
        <begin position="314"/>
        <end position="355"/>
    </location>
</feature>
<dbReference type="Pfam" id="PF00239">
    <property type="entry name" value="Resolvase"/>
    <property type="match status" value="1"/>
</dbReference>
<dbReference type="Proteomes" id="UP000192276">
    <property type="component" value="Unassembled WGS sequence"/>
</dbReference>
<evidence type="ECO:0000313" key="5">
    <source>
        <dbReference type="Proteomes" id="UP000192276"/>
    </source>
</evidence>
<dbReference type="PROSITE" id="PS51737">
    <property type="entry name" value="RECOMBINASE_DNA_BIND"/>
    <property type="match status" value="1"/>
</dbReference>
<dbReference type="InterPro" id="IPR006119">
    <property type="entry name" value="Resolv_N"/>
</dbReference>
<dbReference type="InterPro" id="IPR038109">
    <property type="entry name" value="DNA_bind_recomb_sf"/>
</dbReference>
<gene>
    <name evidence="4" type="ORF">A4R26_32315</name>
</gene>